<evidence type="ECO:0000259" key="4">
    <source>
        <dbReference type="PROSITE" id="PS50853"/>
    </source>
</evidence>
<protein>
    <recommendedName>
        <fullName evidence="3">Glucanase</fullName>
        <ecNumber evidence="3">3.2.1.-</ecNumber>
    </recommendedName>
</protein>
<dbReference type="PANTHER" id="PTHR34876:SF4">
    <property type="entry name" value="1,4-BETA-D-GLUCAN CELLOBIOHYDROLASE C-RELATED"/>
    <property type="match status" value="1"/>
</dbReference>
<feature type="domain" description="Fibronectin type-III" evidence="4">
    <location>
        <begin position="38"/>
        <end position="128"/>
    </location>
</feature>
<feature type="signal peptide" evidence="3">
    <location>
        <begin position="1"/>
        <end position="31"/>
    </location>
</feature>
<keyword evidence="3" id="KW-0119">Carbohydrate metabolism</keyword>
<dbReference type="Gene3D" id="3.20.20.40">
    <property type="entry name" value="1, 4-beta cellobiohydrolase"/>
    <property type="match status" value="1"/>
</dbReference>
<dbReference type="EC" id="3.2.1.-" evidence="3"/>
<dbReference type="InterPro" id="IPR036434">
    <property type="entry name" value="Beta_cellobiohydrolase_sf"/>
</dbReference>
<dbReference type="PRINTS" id="PR00733">
    <property type="entry name" value="GLHYDRLASE6"/>
</dbReference>
<dbReference type="InterPro" id="IPR013783">
    <property type="entry name" value="Ig-like_fold"/>
</dbReference>
<accession>A0ABN1UFY0</accession>
<dbReference type="SUPFAM" id="SSF49265">
    <property type="entry name" value="Fibronectin type III"/>
    <property type="match status" value="1"/>
</dbReference>
<dbReference type="PROSITE" id="PS50853">
    <property type="entry name" value="FN3"/>
    <property type="match status" value="1"/>
</dbReference>
<comment type="similarity">
    <text evidence="3">Belongs to the glycosyl hydrolase family 6.</text>
</comment>
<evidence type="ECO:0000256" key="3">
    <source>
        <dbReference type="RuleBase" id="RU361186"/>
    </source>
</evidence>
<name>A0ABN1UFY0_9ACTN</name>
<keyword evidence="3" id="KW-0378">Hydrolase</keyword>
<comment type="caution">
    <text evidence="5">The sequence shown here is derived from an EMBL/GenBank/DDBJ whole genome shotgun (WGS) entry which is preliminary data.</text>
</comment>
<keyword evidence="6" id="KW-1185">Reference proteome</keyword>
<sequence>MRPRVLGTALAALVALVAALLAAPTSPPASAAGPSLGAPTDLRTTVVAGQKAIRVTWSPPSSGVPAGLAYEVLLDGEVVDTSILETTYTITDPGLVVGHTYDVGVRATVVASHSATVSTAQQLYIAPVTTVQSANPSNPLAGREWGVYTGLQDQAVIGWRAAGYPDKLAPIAMIHKAKFFGNWIPDAQVYQQTKDYIEGAQAGDPERLTILTLFRMFPWEGKASILQRLPTPAEQASYKSYVTNVARAIGDNRVAVVLQPDGFFAWKAYHTLKPKVGRKQALLPARMLAWTSKTLDAAGPNVSVYVDMGSEDWALGKVAPVAKFLKLCGVEYARGFSLDVSHKNYLDREILFAQKVSQALAAMGLKNKHAVIDTSDNGQPFAGKEINPPGSHQPYTPPGEIDPCTKKNQGTPCTALGVPPTTDVDNPAWDLGAEVNKAAARYVDAYLWVSRPWLPDQGQGGTKFSPDFASRLLKTWTFSPYEPFTAKGT</sequence>
<proteinExistence type="inferred from homology"/>
<keyword evidence="1 3" id="KW-0326">Glycosidase</keyword>
<dbReference type="CDD" id="cd00063">
    <property type="entry name" value="FN3"/>
    <property type="match status" value="1"/>
</dbReference>
<dbReference type="SMART" id="SM00060">
    <property type="entry name" value="FN3"/>
    <property type="match status" value="1"/>
</dbReference>
<evidence type="ECO:0000313" key="6">
    <source>
        <dbReference type="Proteomes" id="UP001499979"/>
    </source>
</evidence>
<dbReference type="Proteomes" id="UP001499979">
    <property type="component" value="Unassembled WGS sequence"/>
</dbReference>
<feature type="chain" id="PRO_5044984331" description="Glucanase" evidence="3">
    <location>
        <begin position="32"/>
        <end position="489"/>
    </location>
</feature>
<dbReference type="EMBL" id="BAAAJE010000008">
    <property type="protein sequence ID" value="GAA1142299.1"/>
    <property type="molecule type" value="Genomic_DNA"/>
</dbReference>
<dbReference type="InterPro" id="IPR016288">
    <property type="entry name" value="Beta_cellobiohydrolase"/>
</dbReference>
<dbReference type="PANTHER" id="PTHR34876">
    <property type="match status" value="1"/>
</dbReference>
<organism evidence="5 6">
    <name type="scientific">Nocardioides aquiterrae</name>
    <dbReference type="NCBI Taxonomy" id="203799"/>
    <lineage>
        <taxon>Bacteria</taxon>
        <taxon>Bacillati</taxon>
        <taxon>Actinomycetota</taxon>
        <taxon>Actinomycetes</taxon>
        <taxon>Propionibacteriales</taxon>
        <taxon>Nocardioidaceae</taxon>
        <taxon>Nocardioides</taxon>
    </lineage>
</organism>
<evidence type="ECO:0000256" key="1">
    <source>
        <dbReference type="ARBA" id="ARBA00023295"/>
    </source>
</evidence>
<dbReference type="SUPFAM" id="SSF51989">
    <property type="entry name" value="Glycosyl hydrolases family 6, cellulases"/>
    <property type="match status" value="1"/>
</dbReference>
<reference evidence="5 6" key="1">
    <citation type="journal article" date="2019" name="Int. J. Syst. Evol. Microbiol.">
        <title>The Global Catalogue of Microorganisms (GCM) 10K type strain sequencing project: providing services to taxonomists for standard genome sequencing and annotation.</title>
        <authorList>
            <consortium name="The Broad Institute Genomics Platform"/>
            <consortium name="The Broad Institute Genome Sequencing Center for Infectious Disease"/>
            <person name="Wu L."/>
            <person name="Ma J."/>
        </authorList>
    </citation>
    <scope>NUCLEOTIDE SEQUENCE [LARGE SCALE GENOMIC DNA]</scope>
    <source>
        <strain evidence="5 6">JCM 11813</strain>
    </source>
</reference>
<dbReference type="RefSeq" id="WP_343907617.1">
    <property type="nucleotide sequence ID" value="NZ_BAAAJE010000008.1"/>
</dbReference>
<keyword evidence="3" id="KW-0732">Signal</keyword>
<dbReference type="Pfam" id="PF01341">
    <property type="entry name" value="Glyco_hydro_6"/>
    <property type="match status" value="1"/>
</dbReference>
<keyword evidence="2 3" id="KW-0624">Polysaccharide degradation</keyword>
<keyword evidence="3" id="KW-0136">Cellulose degradation</keyword>
<dbReference type="Gene3D" id="2.60.40.10">
    <property type="entry name" value="Immunoglobulins"/>
    <property type="match status" value="1"/>
</dbReference>
<evidence type="ECO:0000313" key="5">
    <source>
        <dbReference type="EMBL" id="GAA1142299.1"/>
    </source>
</evidence>
<evidence type="ECO:0000256" key="2">
    <source>
        <dbReference type="ARBA" id="ARBA00023326"/>
    </source>
</evidence>
<dbReference type="InterPro" id="IPR003961">
    <property type="entry name" value="FN3_dom"/>
</dbReference>
<dbReference type="InterPro" id="IPR036116">
    <property type="entry name" value="FN3_sf"/>
</dbReference>
<gene>
    <name evidence="5" type="ORF">GCM10009606_22380</name>
</gene>